<reference evidence="9" key="1">
    <citation type="submission" date="2019-10" db="EMBL/GenBank/DDBJ databases">
        <title>Streptomyces sp. nov., a novel actinobacterium isolated from alkaline environment.</title>
        <authorList>
            <person name="Golinska P."/>
        </authorList>
    </citation>
    <scope>NUCLEOTIDE SEQUENCE [LARGE SCALE GENOMIC DNA]</scope>
    <source>
        <strain evidence="9">DSM 42118</strain>
    </source>
</reference>
<keyword evidence="3" id="KW-0540">Nuclease</keyword>
<name>A0A7W3TDM5_9ACTN</name>
<evidence type="ECO:0000256" key="6">
    <source>
        <dbReference type="ARBA" id="ARBA00022884"/>
    </source>
</evidence>
<keyword evidence="6" id="KW-0694">RNA-binding</keyword>
<dbReference type="AlphaFoldDB" id="A0A7W3TDM5"/>
<dbReference type="SUPFAM" id="SSF54786">
    <property type="entry name" value="YcfA/nrd intein domain"/>
    <property type="match status" value="1"/>
</dbReference>
<comment type="similarity">
    <text evidence="1">Belongs to the HicA mRNA interferase family.</text>
</comment>
<evidence type="ECO:0000256" key="1">
    <source>
        <dbReference type="ARBA" id="ARBA00006620"/>
    </source>
</evidence>
<gene>
    <name evidence="8" type="ORF">FNQ90_12680</name>
</gene>
<evidence type="ECO:0000313" key="9">
    <source>
        <dbReference type="Proteomes" id="UP000538929"/>
    </source>
</evidence>
<dbReference type="Gene3D" id="3.30.920.30">
    <property type="entry name" value="Hypothetical protein"/>
    <property type="match status" value="1"/>
</dbReference>
<keyword evidence="7" id="KW-0346">Stress response</keyword>
<proteinExistence type="inferred from homology"/>
<organism evidence="8 9">
    <name type="scientific">Streptomyces alkaliphilus</name>
    <dbReference type="NCBI Taxonomy" id="1472722"/>
    <lineage>
        <taxon>Bacteria</taxon>
        <taxon>Bacillati</taxon>
        <taxon>Actinomycetota</taxon>
        <taxon>Actinomycetes</taxon>
        <taxon>Kitasatosporales</taxon>
        <taxon>Streptomycetaceae</taxon>
        <taxon>Streptomyces</taxon>
    </lineage>
</organism>
<keyword evidence="2" id="KW-1277">Toxin-antitoxin system</keyword>
<keyword evidence="4" id="KW-0255">Endonuclease</keyword>
<dbReference type="GO" id="GO:0004519">
    <property type="term" value="F:endonuclease activity"/>
    <property type="evidence" value="ECO:0007669"/>
    <property type="project" value="UniProtKB-KW"/>
</dbReference>
<dbReference type="Proteomes" id="UP000538929">
    <property type="component" value="Unassembled WGS sequence"/>
</dbReference>
<evidence type="ECO:0000256" key="3">
    <source>
        <dbReference type="ARBA" id="ARBA00022722"/>
    </source>
</evidence>
<keyword evidence="9" id="KW-1185">Reference proteome</keyword>
<evidence type="ECO:0008006" key="10">
    <source>
        <dbReference type="Google" id="ProtNLM"/>
    </source>
</evidence>
<keyword evidence="5" id="KW-0378">Hydrolase</keyword>
<sequence length="65" mass="7700">MIKKIREAARGKALPFHKKRRKGSHEYWTCGFTPVVIPHHREINEITAESICKQLEDELGEGWWR</sequence>
<evidence type="ECO:0000256" key="5">
    <source>
        <dbReference type="ARBA" id="ARBA00022801"/>
    </source>
</evidence>
<dbReference type="InterPro" id="IPR012933">
    <property type="entry name" value="HicA_mRNA_interferase"/>
</dbReference>
<dbReference type="EMBL" id="VKHT01000350">
    <property type="protein sequence ID" value="MBB0244938.1"/>
    <property type="molecule type" value="Genomic_DNA"/>
</dbReference>
<dbReference type="GO" id="GO:0003729">
    <property type="term" value="F:mRNA binding"/>
    <property type="evidence" value="ECO:0007669"/>
    <property type="project" value="InterPro"/>
</dbReference>
<protein>
    <recommendedName>
        <fullName evidence="10">Addiction module toxin, HicA family</fullName>
    </recommendedName>
</protein>
<accession>A0A7W3TDM5</accession>
<dbReference type="GO" id="GO:0016787">
    <property type="term" value="F:hydrolase activity"/>
    <property type="evidence" value="ECO:0007669"/>
    <property type="project" value="UniProtKB-KW"/>
</dbReference>
<evidence type="ECO:0000256" key="7">
    <source>
        <dbReference type="ARBA" id="ARBA00023016"/>
    </source>
</evidence>
<evidence type="ECO:0000313" key="8">
    <source>
        <dbReference type="EMBL" id="MBB0244938.1"/>
    </source>
</evidence>
<comment type="caution">
    <text evidence="8">The sequence shown here is derived from an EMBL/GenBank/DDBJ whole genome shotgun (WGS) entry which is preliminary data.</text>
</comment>
<dbReference type="InterPro" id="IPR038570">
    <property type="entry name" value="HicA_sf"/>
</dbReference>
<dbReference type="Pfam" id="PF07927">
    <property type="entry name" value="HicA_toxin"/>
    <property type="match status" value="1"/>
</dbReference>
<dbReference type="RefSeq" id="WP_182606489.1">
    <property type="nucleotide sequence ID" value="NZ_VKHT01000350.1"/>
</dbReference>
<evidence type="ECO:0000256" key="4">
    <source>
        <dbReference type="ARBA" id="ARBA00022759"/>
    </source>
</evidence>
<evidence type="ECO:0000256" key="2">
    <source>
        <dbReference type="ARBA" id="ARBA00022649"/>
    </source>
</evidence>